<sequence length="240" mass="26142">MADRGMTPMPRALRVVVLSLVIVAGLAAILAAYRTYTTRYIITPERRDGPAVAKIVETTFAGASDLKVSTLSGTVQSVGSNRGWFTWLDSSYVMKAPFSVGYFVDLSGMGPSDFRWDEKRKVLSVRAPDVRLGDINIDESHIYIEDTKGVFVTRTMMGAMRRQASQGAERVADGEARKPERIAAARRNARAALTNLVAGPLRAAGLRNVTVAVTFAGERGRSTERWDTSRSLQDVLGNAS</sequence>
<dbReference type="Proteomes" id="UP000321250">
    <property type="component" value="Unassembled WGS sequence"/>
</dbReference>
<dbReference type="Pfam" id="PF14014">
    <property type="entry name" value="DUF4230"/>
    <property type="match status" value="1"/>
</dbReference>
<dbReference type="EMBL" id="VOQR01000001">
    <property type="protein sequence ID" value="TXC70854.1"/>
    <property type="molecule type" value="Genomic_DNA"/>
</dbReference>
<dbReference type="AlphaFoldDB" id="A0A5C6UE04"/>
<evidence type="ECO:0000313" key="2">
    <source>
        <dbReference type="Proteomes" id="UP000321250"/>
    </source>
</evidence>
<dbReference type="InterPro" id="IPR025324">
    <property type="entry name" value="DUF4230"/>
</dbReference>
<dbReference type="OrthoDB" id="7558887at2"/>
<comment type="caution">
    <text evidence="1">The sequence shown here is derived from an EMBL/GenBank/DDBJ whole genome shotgun (WGS) entry which is preliminary data.</text>
</comment>
<keyword evidence="2" id="KW-1185">Reference proteome</keyword>
<name>A0A5C6UE04_9SPHN</name>
<evidence type="ECO:0000313" key="1">
    <source>
        <dbReference type="EMBL" id="TXC70854.1"/>
    </source>
</evidence>
<reference evidence="1 2" key="1">
    <citation type="journal article" date="2013" name="Antonie Van Leeuwenhoek">
        <title>Sphingomonas ginsenosidivorax sp. nov., with the ability to transform ginsenosides.</title>
        <authorList>
            <person name="Jin X.F."/>
            <person name="Kim J.K."/>
            <person name="Liu Q.M."/>
            <person name="Kang M.S."/>
            <person name="He D."/>
            <person name="Jin F.X."/>
            <person name="Kim S.C."/>
            <person name="Im W.T."/>
        </authorList>
    </citation>
    <scope>NUCLEOTIDE SEQUENCE [LARGE SCALE GENOMIC DNA]</scope>
    <source>
        <strain evidence="1 2">KHI67</strain>
    </source>
</reference>
<gene>
    <name evidence="1" type="ORF">FSB78_07805</name>
</gene>
<accession>A0A5C6UE04</accession>
<dbReference type="RefSeq" id="WP_147081557.1">
    <property type="nucleotide sequence ID" value="NZ_VOQR01000001.1"/>
</dbReference>
<proteinExistence type="predicted"/>
<organism evidence="1 2">
    <name type="scientific">Sphingomonas ginsenosidivorax</name>
    <dbReference type="NCBI Taxonomy" id="862135"/>
    <lineage>
        <taxon>Bacteria</taxon>
        <taxon>Pseudomonadati</taxon>
        <taxon>Pseudomonadota</taxon>
        <taxon>Alphaproteobacteria</taxon>
        <taxon>Sphingomonadales</taxon>
        <taxon>Sphingomonadaceae</taxon>
        <taxon>Sphingomonas</taxon>
    </lineage>
</organism>
<protein>
    <submittedName>
        <fullName evidence="1">DUF4230 domain-containing protein</fullName>
    </submittedName>
</protein>